<evidence type="ECO:0000313" key="1">
    <source>
        <dbReference type="EMBL" id="SMX40677.1"/>
    </source>
</evidence>
<dbReference type="AlphaFoldDB" id="A0A238KDL6"/>
<accession>A0A238KDL6</accession>
<sequence length="30" mass="3158">MNGVKKVGKMDEGNTIDYAVGTSLIKTGET</sequence>
<keyword evidence="2" id="KW-1185">Reference proteome</keyword>
<organism evidence="1 2">
    <name type="scientific">Pelagimonas varians</name>
    <dbReference type="NCBI Taxonomy" id="696760"/>
    <lineage>
        <taxon>Bacteria</taxon>
        <taxon>Pseudomonadati</taxon>
        <taxon>Pseudomonadota</taxon>
        <taxon>Alphaproteobacteria</taxon>
        <taxon>Rhodobacterales</taxon>
        <taxon>Roseobacteraceae</taxon>
        <taxon>Pelagimonas</taxon>
    </lineage>
</organism>
<proteinExistence type="predicted"/>
<gene>
    <name evidence="1" type="ORF">PEV8663_02081</name>
</gene>
<reference evidence="1 2" key="1">
    <citation type="submission" date="2017-05" db="EMBL/GenBank/DDBJ databases">
        <authorList>
            <person name="Song R."/>
            <person name="Chenine A.L."/>
            <person name="Ruprecht R.M."/>
        </authorList>
    </citation>
    <scope>NUCLEOTIDE SEQUENCE [LARGE SCALE GENOMIC DNA]</scope>
    <source>
        <strain evidence="1 2">CECT 8663</strain>
    </source>
</reference>
<dbReference type="EMBL" id="FXYH01000006">
    <property type="protein sequence ID" value="SMX40677.1"/>
    <property type="molecule type" value="Genomic_DNA"/>
</dbReference>
<name>A0A238KDL6_9RHOB</name>
<dbReference type="Proteomes" id="UP000220836">
    <property type="component" value="Unassembled WGS sequence"/>
</dbReference>
<protein>
    <submittedName>
        <fullName evidence="1">Uncharacterized protein</fullName>
    </submittedName>
</protein>
<evidence type="ECO:0000313" key="2">
    <source>
        <dbReference type="Proteomes" id="UP000220836"/>
    </source>
</evidence>